<dbReference type="Proteomes" id="UP000094769">
    <property type="component" value="Unassembled WGS sequence"/>
</dbReference>
<sequence>MCIVFASALFSGCASVSKTPASATERSRSDNQGLSFIPVIHPAVKIAENLKGVPYRYGGVTPKGFDCSGLVHYAYHKAGIKIPRTTRDLYRVSRRLPIEQAKPGDLLFFKINSRKLSHVGLYAGNGRFIHASTGQNRVADGSLEDPYWRDRLIGIGRLPVDRM</sequence>
<accession>A0A7Z0VHT7</accession>
<comment type="similarity">
    <text evidence="1">Belongs to the peptidase C40 family.</text>
</comment>
<evidence type="ECO:0000313" key="7">
    <source>
        <dbReference type="Proteomes" id="UP000094769"/>
    </source>
</evidence>
<keyword evidence="2" id="KW-0645">Protease</keyword>
<evidence type="ECO:0000259" key="5">
    <source>
        <dbReference type="PROSITE" id="PS51935"/>
    </source>
</evidence>
<evidence type="ECO:0000313" key="6">
    <source>
        <dbReference type="EMBL" id="ODJ85823.1"/>
    </source>
</evidence>
<dbReference type="Gene3D" id="3.90.1720.10">
    <property type="entry name" value="endopeptidase domain like (from Nostoc punctiforme)"/>
    <property type="match status" value="1"/>
</dbReference>
<dbReference type="GO" id="GO:0006508">
    <property type="term" value="P:proteolysis"/>
    <property type="evidence" value="ECO:0007669"/>
    <property type="project" value="UniProtKB-KW"/>
</dbReference>
<evidence type="ECO:0000256" key="2">
    <source>
        <dbReference type="ARBA" id="ARBA00022670"/>
    </source>
</evidence>
<dbReference type="InterPro" id="IPR000064">
    <property type="entry name" value="NLP_P60_dom"/>
</dbReference>
<evidence type="ECO:0000256" key="1">
    <source>
        <dbReference type="ARBA" id="ARBA00007074"/>
    </source>
</evidence>
<dbReference type="Pfam" id="PF00877">
    <property type="entry name" value="NLPC_P60"/>
    <property type="match status" value="1"/>
</dbReference>
<dbReference type="SUPFAM" id="SSF54001">
    <property type="entry name" value="Cysteine proteinases"/>
    <property type="match status" value="1"/>
</dbReference>
<evidence type="ECO:0000256" key="4">
    <source>
        <dbReference type="ARBA" id="ARBA00022807"/>
    </source>
</evidence>
<dbReference type="AlphaFoldDB" id="A0A7Z0VHT7"/>
<comment type="caution">
    <text evidence="6">The sequence shown here is derived from an EMBL/GenBank/DDBJ whole genome shotgun (WGS) entry which is preliminary data.</text>
</comment>
<dbReference type="PROSITE" id="PS51935">
    <property type="entry name" value="NLPC_P60"/>
    <property type="match status" value="1"/>
</dbReference>
<protein>
    <submittedName>
        <fullName evidence="6">Gamma-DL-glutamyl hydrolase</fullName>
        <ecNumber evidence="6">3.4.19.-</ecNumber>
    </submittedName>
</protein>
<dbReference type="InterPro" id="IPR038765">
    <property type="entry name" value="Papain-like_cys_pep_sf"/>
</dbReference>
<proteinExistence type="inferred from homology"/>
<keyword evidence="3 6" id="KW-0378">Hydrolase</keyword>
<dbReference type="EC" id="3.4.19.-" evidence="6"/>
<dbReference type="GO" id="GO:0008234">
    <property type="term" value="F:cysteine-type peptidase activity"/>
    <property type="evidence" value="ECO:0007669"/>
    <property type="project" value="UniProtKB-KW"/>
</dbReference>
<dbReference type="EMBL" id="MARB01000034">
    <property type="protein sequence ID" value="ODJ85823.1"/>
    <property type="molecule type" value="Genomic_DNA"/>
</dbReference>
<feature type="domain" description="NlpC/P60" evidence="5">
    <location>
        <begin position="37"/>
        <end position="159"/>
    </location>
</feature>
<organism evidence="6 7">
    <name type="scientific">Candidatus Thiodiazotropha endolucinida</name>
    <dbReference type="NCBI Taxonomy" id="1655433"/>
    <lineage>
        <taxon>Bacteria</taxon>
        <taxon>Pseudomonadati</taxon>
        <taxon>Pseudomonadota</taxon>
        <taxon>Gammaproteobacteria</taxon>
        <taxon>Chromatiales</taxon>
        <taxon>Sedimenticolaceae</taxon>
        <taxon>Candidatus Thiodiazotropha</taxon>
    </lineage>
</organism>
<keyword evidence="7" id="KW-1185">Reference proteome</keyword>
<keyword evidence="4" id="KW-0788">Thiol protease</keyword>
<dbReference type="OrthoDB" id="9807055at2"/>
<dbReference type="PANTHER" id="PTHR47053:SF1">
    <property type="entry name" value="MUREIN DD-ENDOPEPTIDASE MEPH-RELATED"/>
    <property type="match status" value="1"/>
</dbReference>
<evidence type="ECO:0000256" key="3">
    <source>
        <dbReference type="ARBA" id="ARBA00022801"/>
    </source>
</evidence>
<name>A0A7Z0VHT7_9GAMM</name>
<dbReference type="InterPro" id="IPR051202">
    <property type="entry name" value="Peptidase_C40"/>
</dbReference>
<reference evidence="6 7" key="1">
    <citation type="submission" date="2016-06" db="EMBL/GenBank/DDBJ databases">
        <title>Genome sequence of endosymbiont of Candidatus Endolucinida thiodiazotropha.</title>
        <authorList>
            <person name="Poehlein A."/>
            <person name="Koenig S."/>
            <person name="Heiden S.E."/>
            <person name="Thuermer A."/>
            <person name="Voget S."/>
            <person name="Daniel R."/>
            <person name="Markert S."/>
            <person name="Gros O."/>
            <person name="Schweder T."/>
        </authorList>
    </citation>
    <scope>NUCLEOTIDE SEQUENCE [LARGE SCALE GENOMIC DNA]</scope>
    <source>
        <strain evidence="6 7">COS</strain>
    </source>
</reference>
<gene>
    <name evidence="6" type="primary">pgdS</name>
    <name evidence="6" type="ORF">CODIS_39390</name>
</gene>
<dbReference type="PANTHER" id="PTHR47053">
    <property type="entry name" value="MUREIN DD-ENDOPEPTIDASE MEPH-RELATED"/>
    <property type="match status" value="1"/>
</dbReference>